<sequence length="195" mass="22522">MYEMIHRPIWMHLAISLEVLHKPRVWGLARGRRALVAGEDKKLEQLHQEFDKLRTELVEVKKRMERKEEIIAKDRDAGDRIVAWVDPNVRDMGGEDMAAFFAMLMCRKFRANQDLHEEMHVDMSCMVEGFTSEVNMQKRMVMELPPAKQVTAGMDMQEMPPPPGFATGMDMEEMQIAIPQPPGLDNEMGMQMAIH</sequence>
<dbReference type="Gramene" id="TraesNOR3B03G01819230.1">
    <property type="protein sequence ID" value="TraesNOR3B03G01819230.1"/>
    <property type="gene ID" value="TraesNOR3B03G01819230"/>
</dbReference>
<protein>
    <submittedName>
        <fullName evidence="2">Uncharacterized protein</fullName>
    </submittedName>
</protein>
<proteinExistence type="predicted"/>
<name>A0A080YUH5_WHEAT</name>
<dbReference type="Gramene" id="TraesARI3B03G01828310.1">
    <property type="protein sequence ID" value="TraesARI3B03G01828310.1"/>
    <property type="gene ID" value="TraesARI3B03G01828310"/>
</dbReference>
<dbReference type="EMBL" id="HG670306">
    <property type="protein sequence ID" value="CDM87054.1"/>
    <property type="molecule type" value="Genomic_DNA"/>
</dbReference>
<feature type="coiled-coil region" evidence="1">
    <location>
        <begin position="36"/>
        <end position="70"/>
    </location>
</feature>
<accession>A0A080YUH5</accession>
<dbReference type="AlphaFoldDB" id="A0A080YUH5"/>
<evidence type="ECO:0000313" key="2">
    <source>
        <dbReference type="EMBL" id="CDM87054.1"/>
    </source>
</evidence>
<keyword evidence="1" id="KW-0175">Coiled coil</keyword>
<dbReference type="HOGENOM" id="CLU_1398616_0_0_1"/>
<evidence type="ECO:0000256" key="1">
    <source>
        <dbReference type="SAM" id="Coils"/>
    </source>
</evidence>
<dbReference type="Gramene" id="TraesJUL3B03G01810240.1">
    <property type="protein sequence ID" value="TraesJUL3B03G01810240.1"/>
    <property type="gene ID" value="TraesJUL3B03G01810240"/>
</dbReference>
<gene>
    <name evidence="2" type="ORF">TRAES_3BF108300030CFD_c1</name>
</gene>
<dbReference type="Gramene" id="TraesJAG3B03G01802120.1">
    <property type="protein sequence ID" value="TraesJAG3B03G01802120.1"/>
    <property type="gene ID" value="TraesJAG3B03G01802120"/>
</dbReference>
<reference evidence="2" key="1">
    <citation type="journal article" date="2014" name="Science">
        <title>Structural and functional partitioning of bread wheat chromosome 3B.</title>
        <authorList>
            <person name="Choulet F."/>
            <person name="Alberti A."/>
            <person name="Theil S."/>
            <person name="Glover N."/>
            <person name="Barbe V."/>
            <person name="Daron J."/>
            <person name="Pingault L."/>
            <person name="Sourdille P."/>
            <person name="Couloux A."/>
            <person name="Paux E."/>
            <person name="Leroy P."/>
            <person name="Mangenot S."/>
            <person name="Guilhot N."/>
            <person name="Le Gouis J."/>
            <person name="Balfourier F."/>
            <person name="Alaux M."/>
            <person name="Jamilloux V."/>
            <person name="Poulain J."/>
            <person name="Durand C."/>
            <person name="Bellec A."/>
            <person name="Gaspin C."/>
            <person name="Safar J."/>
            <person name="Dolezel J."/>
            <person name="Rogers J."/>
            <person name="Vandepoele K."/>
            <person name="Aury J.M."/>
            <person name="Mayer K."/>
            <person name="Berges H."/>
            <person name="Quesneville H."/>
            <person name="Wincker P."/>
            <person name="Feuillet C."/>
        </authorList>
    </citation>
    <scope>NUCLEOTIDE SEQUENCE</scope>
</reference>
<organism evidence="2">
    <name type="scientific">Triticum aestivum</name>
    <name type="common">Wheat</name>
    <dbReference type="NCBI Taxonomy" id="4565"/>
    <lineage>
        <taxon>Eukaryota</taxon>
        <taxon>Viridiplantae</taxon>
        <taxon>Streptophyta</taxon>
        <taxon>Embryophyta</taxon>
        <taxon>Tracheophyta</taxon>
        <taxon>Spermatophyta</taxon>
        <taxon>Magnoliopsida</taxon>
        <taxon>Liliopsida</taxon>
        <taxon>Poales</taxon>
        <taxon>Poaceae</taxon>
        <taxon>BOP clade</taxon>
        <taxon>Pooideae</taxon>
        <taxon>Triticodae</taxon>
        <taxon>Triticeae</taxon>
        <taxon>Triticinae</taxon>
        <taxon>Triticum</taxon>
    </lineage>
</organism>